<dbReference type="Gene3D" id="1.20.120.1630">
    <property type="match status" value="1"/>
</dbReference>
<evidence type="ECO:0000256" key="5">
    <source>
        <dbReference type="SAM" id="Phobius"/>
    </source>
</evidence>
<protein>
    <submittedName>
        <fullName evidence="6">Protein-S-isoprenylcysteine O-methyltransferase Ste14</fullName>
    </submittedName>
</protein>
<sequence length="155" mass="16391">MAARGDHPGVIAPPPVLYGGALAVGAALDWLVPLPVLEPGAGSVPGIALIVAGLLLALWCAGLFWRAGTAVQPHHPSTAIVTSGPYRFSRNPIYVALTAVSAGIGLWVNSAWMLGLLLPTLVIMQIAVIGREEAYLEAKFGDAYRAYKARVRRWL</sequence>
<organism evidence="6 7">
    <name type="scientific">Thalassobaculum litoreum DSM 18839</name>
    <dbReference type="NCBI Taxonomy" id="1123362"/>
    <lineage>
        <taxon>Bacteria</taxon>
        <taxon>Pseudomonadati</taxon>
        <taxon>Pseudomonadota</taxon>
        <taxon>Alphaproteobacteria</taxon>
        <taxon>Rhodospirillales</taxon>
        <taxon>Thalassobaculaceae</taxon>
        <taxon>Thalassobaculum</taxon>
    </lineage>
</organism>
<dbReference type="GO" id="GO:0008168">
    <property type="term" value="F:methyltransferase activity"/>
    <property type="evidence" value="ECO:0007669"/>
    <property type="project" value="UniProtKB-KW"/>
</dbReference>
<accession>A0A8G2BIZ8</accession>
<comment type="subcellular location">
    <subcellularLocation>
        <location evidence="1">Endomembrane system</location>
        <topology evidence="1">Multi-pass membrane protein</topology>
    </subcellularLocation>
</comment>
<feature type="transmembrane region" description="Helical" evidence="5">
    <location>
        <begin position="93"/>
        <end position="118"/>
    </location>
</feature>
<keyword evidence="6" id="KW-0808">Transferase</keyword>
<dbReference type="AlphaFoldDB" id="A0A8G2BIZ8"/>
<evidence type="ECO:0000256" key="4">
    <source>
        <dbReference type="ARBA" id="ARBA00023136"/>
    </source>
</evidence>
<dbReference type="InterPro" id="IPR052527">
    <property type="entry name" value="Metal_cation-efflux_comp"/>
</dbReference>
<gene>
    <name evidence="6" type="ORF">SAMN05660686_02939</name>
</gene>
<keyword evidence="4 5" id="KW-0472">Membrane</keyword>
<dbReference type="OrthoDB" id="9811969at2"/>
<feature type="transmembrane region" description="Helical" evidence="5">
    <location>
        <begin position="16"/>
        <end position="37"/>
    </location>
</feature>
<dbReference type="PANTHER" id="PTHR43847">
    <property type="entry name" value="BLL3993 PROTEIN"/>
    <property type="match status" value="1"/>
</dbReference>
<dbReference type="GO" id="GO:0032259">
    <property type="term" value="P:methylation"/>
    <property type="evidence" value="ECO:0007669"/>
    <property type="project" value="UniProtKB-KW"/>
</dbReference>
<dbReference type="EMBL" id="FNBW01000008">
    <property type="protein sequence ID" value="SDF96804.1"/>
    <property type="molecule type" value="Genomic_DNA"/>
</dbReference>
<dbReference type="PANTHER" id="PTHR43847:SF1">
    <property type="entry name" value="BLL3993 PROTEIN"/>
    <property type="match status" value="1"/>
</dbReference>
<dbReference type="RefSeq" id="WP_028793646.1">
    <property type="nucleotide sequence ID" value="NZ_FNBW01000008.1"/>
</dbReference>
<dbReference type="Proteomes" id="UP000198615">
    <property type="component" value="Unassembled WGS sequence"/>
</dbReference>
<proteinExistence type="predicted"/>
<reference evidence="6 7" key="1">
    <citation type="submission" date="2016-10" db="EMBL/GenBank/DDBJ databases">
        <authorList>
            <person name="Varghese N."/>
            <person name="Submissions S."/>
        </authorList>
    </citation>
    <scope>NUCLEOTIDE SEQUENCE [LARGE SCALE GENOMIC DNA]</scope>
    <source>
        <strain evidence="6 7">DSM 18839</strain>
    </source>
</reference>
<keyword evidence="2 5" id="KW-0812">Transmembrane</keyword>
<evidence type="ECO:0000256" key="3">
    <source>
        <dbReference type="ARBA" id="ARBA00022989"/>
    </source>
</evidence>
<dbReference type="GO" id="GO:0012505">
    <property type="term" value="C:endomembrane system"/>
    <property type="evidence" value="ECO:0007669"/>
    <property type="project" value="UniProtKB-SubCell"/>
</dbReference>
<keyword evidence="3 5" id="KW-1133">Transmembrane helix</keyword>
<evidence type="ECO:0000256" key="1">
    <source>
        <dbReference type="ARBA" id="ARBA00004127"/>
    </source>
</evidence>
<comment type="caution">
    <text evidence="6">The sequence shown here is derived from an EMBL/GenBank/DDBJ whole genome shotgun (WGS) entry which is preliminary data.</text>
</comment>
<keyword evidence="7" id="KW-1185">Reference proteome</keyword>
<keyword evidence="6" id="KW-0489">Methyltransferase</keyword>
<name>A0A8G2BIZ8_9PROT</name>
<dbReference type="InterPro" id="IPR007318">
    <property type="entry name" value="Phopholipid_MeTrfase"/>
</dbReference>
<evidence type="ECO:0000313" key="6">
    <source>
        <dbReference type="EMBL" id="SDF96804.1"/>
    </source>
</evidence>
<feature type="transmembrane region" description="Helical" evidence="5">
    <location>
        <begin position="44"/>
        <end position="65"/>
    </location>
</feature>
<evidence type="ECO:0000256" key="2">
    <source>
        <dbReference type="ARBA" id="ARBA00022692"/>
    </source>
</evidence>
<dbReference type="Pfam" id="PF04191">
    <property type="entry name" value="PEMT"/>
    <property type="match status" value="1"/>
</dbReference>
<evidence type="ECO:0000313" key="7">
    <source>
        <dbReference type="Proteomes" id="UP000198615"/>
    </source>
</evidence>